<protein>
    <recommendedName>
        <fullName evidence="10">MotA/TolQ/ExbB proton channel domain-containing protein</fullName>
    </recommendedName>
</protein>
<evidence type="ECO:0000256" key="7">
    <source>
        <dbReference type="ARBA" id="ARBA00023136"/>
    </source>
</evidence>
<evidence type="ECO:0000256" key="3">
    <source>
        <dbReference type="ARBA" id="ARBA00022475"/>
    </source>
</evidence>
<comment type="subcellular location">
    <subcellularLocation>
        <location evidence="1">Cell membrane</location>
        <topology evidence="1">Multi-pass membrane protein</topology>
    </subcellularLocation>
    <subcellularLocation>
        <location evidence="8">Membrane</location>
        <topology evidence="8">Multi-pass membrane protein</topology>
    </subcellularLocation>
</comment>
<feature type="transmembrane region" description="Helical" evidence="9">
    <location>
        <begin position="159"/>
        <end position="180"/>
    </location>
</feature>
<feature type="domain" description="MotA/TolQ/ExbB proton channel" evidence="10">
    <location>
        <begin position="74"/>
        <end position="193"/>
    </location>
</feature>
<accession>A0A7C4UEZ4</accession>
<dbReference type="GO" id="GO:0005886">
    <property type="term" value="C:plasma membrane"/>
    <property type="evidence" value="ECO:0007669"/>
    <property type="project" value="UniProtKB-SubCell"/>
</dbReference>
<dbReference type="InterPro" id="IPR050790">
    <property type="entry name" value="ExbB/TolQ_transport"/>
</dbReference>
<proteinExistence type="inferred from homology"/>
<comment type="caution">
    <text evidence="11">The sequence shown here is derived from an EMBL/GenBank/DDBJ whole genome shotgun (WGS) entry which is preliminary data.</text>
</comment>
<organism evidence="11">
    <name type="scientific">candidate division WOR-3 bacterium</name>
    <dbReference type="NCBI Taxonomy" id="2052148"/>
    <lineage>
        <taxon>Bacteria</taxon>
        <taxon>Bacteria division WOR-3</taxon>
    </lineage>
</organism>
<keyword evidence="5 8" id="KW-0653">Protein transport</keyword>
<dbReference type="AlphaFoldDB" id="A0A7C4UEZ4"/>
<keyword evidence="7 9" id="KW-0472">Membrane</keyword>
<comment type="similarity">
    <text evidence="8">Belongs to the exbB/tolQ family.</text>
</comment>
<dbReference type="PANTHER" id="PTHR30625:SF15">
    <property type="entry name" value="BIOPOLYMER TRANSPORT PROTEIN EXBB"/>
    <property type="match status" value="1"/>
</dbReference>
<evidence type="ECO:0000313" key="11">
    <source>
        <dbReference type="EMBL" id="HGW91070.1"/>
    </source>
</evidence>
<dbReference type="GO" id="GO:0017038">
    <property type="term" value="P:protein import"/>
    <property type="evidence" value="ECO:0007669"/>
    <property type="project" value="TreeGrafter"/>
</dbReference>
<keyword evidence="2 8" id="KW-0813">Transport</keyword>
<keyword evidence="6 9" id="KW-1133">Transmembrane helix</keyword>
<dbReference type="EMBL" id="DTHG01000008">
    <property type="protein sequence ID" value="HGW91070.1"/>
    <property type="molecule type" value="Genomic_DNA"/>
</dbReference>
<name>A0A7C4UEZ4_UNCW3</name>
<keyword evidence="4 9" id="KW-0812">Transmembrane</keyword>
<evidence type="ECO:0000256" key="1">
    <source>
        <dbReference type="ARBA" id="ARBA00004651"/>
    </source>
</evidence>
<dbReference type="Pfam" id="PF01618">
    <property type="entry name" value="MotA_ExbB"/>
    <property type="match status" value="1"/>
</dbReference>
<evidence type="ECO:0000256" key="5">
    <source>
        <dbReference type="ARBA" id="ARBA00022927"/>
    </source>
</evidence>
<evidence type="ECO:0000256" key="4">
    <source>
        <dbReference type="ARBA" id="ARBA00022692"/>
    </source>
</evidence>
<dbReference type="InterPro" id="IPR002898">
    <property type="entry name" value="MotA_ExbB_proton_chnl"/>
</dbReference>
<evidence type="ECO:0000259" key="10">
    <source>
        <dbReference type="Pfam" id="PF01618"/>
    </source>
</evidence>
<keyword evidence="3" id="KW-1003">Cell membrane</keyword>
<reference evidence="11" key="1">
    <citation type="journal article" date="2020" name="mSystems">
        <title>Genome- and Community-Level Interaction Insights into Carbon Utilization and Element Cycling Functions of Hydrothermarchaeota in Hydrothermal Sediment.</title>
        <authorList>
            <person name="Zhou Z."/>
            <person name="Liu Y."/>
            <person name="Xu W."/>
            <person name="Pan J."/>
            <person name="Luo Z.H."/>
            <person name="Li M."/>
        </authorList>
    </citation>
    <scope>NUCLEOTIDE SEQUENCE [LARGE SCALE GENOMIC DNA]</scope>
    <source>
        <strain evidence="11">SpSt-780</strain>
    </source>
</reference>
<feature type="transmembrane region" description="Helical" evidence="9">
    <location>
        <begin position="12"/>
        <end position="33"/>
    </location>
</feature>
<evidence type="ECO:0000256" key="2">
    <source>
        <dbReference type="ARBA" id="ARBA00022448"/>
    </source>
</evidence>
<feature type="transmembrane region" description="Helical" evidence="9">
    <location>
        <begin position="112"/>
        <end position="139"/>
    </location>
</feature>
<evidence type="ECO:0000256" key="9">
    <source>
        <dbReference type="SAM" id="Phobius"/>
    </source>
</evidence>
<gene>
    <name evidence="11" type="ORF">ENV67_00830</name>
</gene>
<evidence type="ECO:0000256" key="6">
    <source>
        <dbReference type="ARBA" id="ARBA00022989"/>
    </source>
</evidence>
<dbReference type="PANTHER" id="PTHR30625">
    <property type="entry name" value="PROTEIN TOLQ"/>
    <property type="match status" value="1"/>
</dbReference>
<evidence type="ECO:0000256" key="8">
    <source>
        <dbReference type="RuleBase" id="RU004057"/>
    </source>
</evidence>
<sequence>MNIFRIFLESSLVAQIIMSILLLLSIYSWGIFFKKLYDLRRIEKDWRFWNDVINSWNIERYFKNENLLLGSFFGEIIYKGLSEFKKTGDIENAKVKLTNEKIKKIEELESQVYLLGTTVTLSPFLGLLGTVWGIMVSFLQIRIRGSAHITVVAPGISDALITTVYGLLVAIPALFFYNLILRRIEIVESRIEMLEGVFITSIKAGEIEKKEKF</sequence>